<reference evidence="12 13" key="1">
    <citation type="submission" date="2018-02" db="EMBL/GenBank/DDBJ databases">
        <title>The draft genome of Phyllobacterium myrsinacearum DSM5892.</title>
        <authorList>
            <person name="Li L."/>
            <person name="Liu L."/>
            <person name="Zhang X."/>
            <person name="Wang T."/>
        </authorList>
    </citation>
    <scope>NUCLEOTIDE SEQUENCE [LARGE SCALE GENOMIC DNA]</scope>
    <source>
        <strain evidence="12 13">DSM 5892</strain>
    </source>
</reference>
<keyword evidence="6 9" id="KW-0133">Cell shape</keyword>
<dbReference type="PANTHER" id="PTHR30582:SF24">
    <property type="entry name" value="L,D-TRANSPEPTIDASE ERFK_SRFK-RELATED"/>
    <property type="match status" value="1"/>
</dbReference>
<keyword evidence="10" id="KW-0732">Signal</keyword>
<keyword evidence="3" id="KW-0328">Glycosyltransferase</keyword>
<feature type="chain" id="PRO_5015400174" evidence="10">
    <location>
        <begin position="27"/>
        <end position="238"/>
    </location>
</feature>
<keyword evidence="5" id="KW-0378">Hydrolase</keyword>
<feature type="signal peptide" evidence="10">
    <location>
        <begin position="1"/>
        <end position="26"/>
    </location>
</feature>
<evidence type="ECO:0000313" key="12">
    <source>
        <dbReference type="EMBL" id="PRD51581.1"/>
    </source>
</evidence>
<dbReference type="PANTHER" id="PTHR30582">
    <property type="entry name" value="L,D-TRANSPEPTIDASE"/>
    <property type="match status" value="1"/>
</dbReference>
<dbReference type="InterPro" id="IPR006311">
    <property type="entry name" value="TAT_signal"/>
</dbReference>
<proteinExistence type="inferred from homology"/>
<evidence type="ECO:0000259" key="11">
    <source>
        <dbReference type="PROSITE" id="PS52029"/>
    </source>
</evidence>
<evidence type="ECO:0000256" key="3">
    <source>
        <dbReference type="ARBA" id="ARBA00022676"/>
    </source>
</evidence>
<dbReference type="RefSeq" id="WP_105735138.1">
    <property type="nucleotide sequence ID" value="NZ_PVBT01000005.1"/>
</dbReference>
<dbReference type="PROSITE" id="PS51318">
    <property type="entry name" value="TAT"/>
    <property type="match status" value="1"/>
</dbReference>
<dbReference type="UniPathway" id="UPA00219"/>
<protein>
    <submittedName>
        <fullName evidence="12">L,D-transpeptidase</fullName>
    </submittedName>
</protein>
<comment type="similarity">
    <text evidence="2">Belongs to the YkuD family.</text>
</comment>
<dbReference type="InterPro" id="IPR005490">
    <property type="entry name" value="LD_TPept_cat_dom"/>
</dbReference>
<dbReference type="GO" id="GO:0016757">
    <property type="term" value="F:glycosyltransferase activity"/>
    <property type="evidence" value="ECO:0007669"/>
    <property type="project" value="UniProtKB-KW"/>
</dbReference>
<dbReference type="Gene3D" id="2.40.440.10">
    <property type="entry name" value="L,D-transpeptidase catalytic domain-like"/>
    <property type="match status" value="1"/>
</dbReference>
<dbReference type="Pfam" id="PF03734">
    <property type="entry name" value="YkuD"/>
    <property type="match status" value="1"/>
</dbReference>
<keyword evidence="13" id="KW-1185">Reference proteome</keyword>
<feature type="active site" description="Proton donor/acceptor" evidence="9">
    <location>
        <position position="198"/>
    </location>
</feature>
<dbReference type="PROSITE" id="PS52029">
    <property type="entry name" value="LD_TPASE"/>
    <property type="match status" value="1"/>
</dbReference>
<gene>
    <name evidence="12" type="ORF">C5750_17125</name>
</gene>
<evidence type="ECO:0000256" key="5">
    <source>
        <dbReference type="ARBA" id="ARBA00022801"/>
    </source>
</evidence>
<dbReference type="FunFam" id="2.40.440.10:FF:000002">
    <property type="entry name" value="L,D-transpeptidase ErfK/SrfK"/>
    <property type="match status" value="1"/>
</dbReference>
<keyword evidence="7 9" id="KW-0573">Peptidoglycan synthesis</keyword>
<accession>A0A2S9JF80</accession>
<evidence type="ECO:0000256" key="2">
    <source>
        <dbReference type="ARBA" id="ARBA00005992"/>
    </source>
</evidence>
<evidence type="ECO:0000313" key="13">
    <source>
        <dbReference type="Proteomes" id="UP000238563"/>
    </source>
</evidence>
<dbReference type="GO" id="GO:0018104">
    <property type="term" value="P:peptidoglycan-protein cross-linking"/>
    <property type="evidence" value="ECO:0007669"/>
    <property type="project" value="TreeGrafter"/>
</dbReference>
<dbReference type="SUPFAM" id="SSF141523">
    <property type="entry name" value="L,D-transpeptidase catalytic domain-like"/>
    <property type="match status" value="1"/>
</dbReference>
<dbReference type="OrthoDB" id="8478453at2"/>
<dbReference type="GO" id="GO:0071972">
    <property type="term" value="F:peptidoglycan L,D-transpeptidase activity"/>
    <property type="evidence" value="ECO:0007669"/>
    <property type="project" value="TreeGrafter"/>
</dbReference>
<dbReference type="InterPro" id="IPR050979">
    <property type="entry name" value="LD-transpeptidase"/>
</dbReference>
<comment type="pathway">
    <text evidence="1 9">Cell wall biogenesis; peptidoglycan biosynthesis.</text>
</comment>
<feature type="active site" description="Nucleophile" evidence="9">
    <location>
        <position position="214"/>
    </location>
</feature>
<comment type="caution">
    <text evidence="12">The sequence shown here is derived from an EMBL/GenBank/DDBJ whole genome shotgun (WGS) entry which is preliminary data.</text>
</comment>
<dbReference type="GO" id="GO:0005576">
    <property type="term" value="C:extracellular region"/>
    <property type="evidence" value="ECO:0007669"/>
    <property type="project" value="TreeGrafter"/>
</dbReference>
<evidence type="ECO:0000256" key="9">
    <source>
        <dbReference type="PROSITE-ProRule" id="PRU01373"/>
    </source>
</evidence>
<name>A0A2S9JF80_9HYPH</name>
<keyword evidence="4" id="KW-0808">Transferase</keyword>
<sequence length="238" mass="26129">MSSLVSRRSFLTGLSLLGVSAVAACAQLPKQSLDLAGSQDAIPADKPAPAPVETAAPARPDYISMYQAVEEDGYRLPAIPFAKVNEKFLRQVVDDPTGEKPGTIVVNTVDKFLYLVQKNGKAMRYGVGLGRQGYSWKGRAIVQWKRKWPTWTPPSAMISRDPKLEKWRQGMPPGVHNPLGSRALYIFQGGVDTLYRIHGSPDWNSIGKSASSGCVRMFNQDVMDLYERVPGKAPLLVI</sequence>
<dbReference type="GO" id="GO:0071555">
    <property type="term" value="P:cell wall organization"/>
    <property type="evidence" value="ECO:0007669"/>
    <property type="project" value="UniProtKB-UniRule"/>
</dbReference>
<evidence type="ECO:0000256" key="4">
    <source>
        <dbReference type="ARBA" id="ARBA00022679"/>
    </source>
</evidence>
<dbReference type="CDD" id="cd16913">
    <property type="entry name" value="YkuD_like"/>
    <property type="match status" value="1"/>
</dbReference>
<evidence type="ECO:0000256" key="7">
    <source>
        <dbReference type="ARBA" id="ARBA00022984"/>
    </source>
</evidence>
<feature type="domain" description="L,D-TPase catalytic" evidence="11">
    <location>
        <begin position="102"/>
        <end position="238"/>
    </location>
</feature>
<dbReference type="InterPro" id="IPR038063">
    <property type="entry name" value="Transpep_catalytic_dom"/>
</dbReference>
<evidence type="ECO:0000256" key="8">
    <source>
        <dbReference type="ARBA" id="ARBA00023316"/>
    </source>
</evidence>
<dbReference type="Proteomes" id="UP000238563">
    <property type="component" value="Unassembled WGS sequence"/>
</dbReference>
<evidence type="ECO:0000256" key="1">
    <source>
        <dbReference type="ARBA" id="ARBA00004752"/>
    </source>
</evidence>
<dbReference type="EMBL" id="PVBT01000005">
    <property type="protein sequence ID" value="PRD51581.1"/>
    <property type="molecule type" value="Genomic_DNA"/>
</dbReference>
<evidence type="ECO:0000256" key="10">
    <source>
        <dbReference type="SAM" id="SignalP"/>
    </source>
</evidence>
<organism evidence="12 13">
    <name type="scientific">Phyllobacterium myrsinacearum</name>
    <dbReference type="NCBI Taxonomy" id="28101"/>
    <lineage>
        <taxon>Bacteria</taxon>
        <taxon>Pseudomonadati</taxon>
        <taxon>Pseudomonadota</taxon>
        <taxon>Alphaproteobacteria</taxon>
        <taxon>Hyphomicrobiales</taxon>
        <taxon>Phyllobacteriaceae</taxon>
        <taxon>Phyllobacterium</taxon>
    </lineage>
</organism>
<dbReference type="PROSITE" id="PS51257">
    <property type="entry name" value="PROKAR_LIPOPROTEIN"/>
    <property type="match status" value="1"/>
</dbReference>
<evidence type="ECO:0000256" key="6">
    <source>
        <dbReference type="ARBA" id="ARBA00022960"/>
    </source>
</evidence>
<dbReference type="GO" id="GO:0008360">
    <property type="term" value="P:regulation of cell shape"/>
    <property type="evidence" value="ECO:0007669"/>
    <property type="project" value="UniProtKB-UniRule"/>
</dbReference>
<dbReference type="AlphaFoldDB" id="A0A2S9JF80"/>
<keyword evidence="8 9" id="KW-0961">Cell wall biogenesis/degradation</keyword>